<sequence length="115" mass="12005">MSMADTKLRKGKSRPAALQHLSDVLPDPLNIAHAIVNSIGFQHHRPGHTDELSPPAIRAWRISGDRPAATTTPTERISAAPAAPLPLIRLSCTAATLAVGDQTESAIASNSAPCG</sequence>
<accession>A0A2S3GQB8</accession>
<name>A0A2S3GQB8_9POAL</name>
<evidence type="ECO:0000313" key="1">
    <source>
        <dbReference type="EMBL" id="PAN06489.1"/>
    </source>
</evidence>
<dbReference type="Gramene" id="PAN06489">
    <property type="protein sequence ID" value="PAN06489"/>
    <property type="gene ID" value="PAHAL_1G267000"/>
</dbReference>
<organism evidence="1">
    <name type="scientific">Panicum hallii</name>
    <dbReference type="NCBI Taxonomy" id="206008"/>
    <lineage>
        <taxon>Eukaryota</taxon>
        <taxon>Viridiplantae</taxon>
        <taxon>Streptophyta</taxon>
        <taxon>Embryophyta</taxon>
        <taxon>Tracheophyta</taxon>
        <taxon>Spermatophyta</taxon>
        <taxon>Magnoliopsida</taxon>
        <taxon>Liliopsida</taxon>
        <taxon>Poales</taxon>
        <taxon>Poaceae</taxon>
        <taxon>PACMAD clade</taxon>
        <taxon>Panicoideae</taxon>
        <taxon>Panicodae</taxon>
        <taxon>Paniceae</taxon>
        <taxon>Panicinae</taxon>
        <taxon>Panicum</taxon>
        <taxon>Panicum sect. Panicum</taxon>
    </lineage>
</organism>
<dbReference type="Proteomes" id="UP000243499">
    <property type="component" value="Chromosome 1"/>
</dbReference>
<reference evidence="1" key="1">
    <citation type="submission" date="2018-04" db="EMBL/GenBank/DDBJ databases">
        <title>WGS assembly of Panicum hallii.</title>
        <authorList>
            <person name="Lovell J."/>
            <person name="Jenkins J."/>
            <person name="Lowry D."/>
            <person name="Mamidi S."/>
            <person name="Sreedasyam A."/>
            <person name="Weng X."/>
            <person name="Barry K."/>
            <person name="Bonette J."/>
            <person name="Campitelli B."/>
            <person name="Daum C."/>
            <person name="Gordon S."/>
            <person name="Gould B."/>
            <person name="Lipzen A."/>
            <person name="Macqueen A."/>
            <person name="Palacio-Mejia J."/>
            <person name="Plott C."/>
            <person name="Shakirov E."/>
            <person name="Shu S."/>
            <person name="Yoshinaga Y."/>
            <person name="Zane M."/>
            <person name="Rokhsar D."/>
            <person name="Grimwood J."/>
            <person name="Schmutz J."/>
            <person name="Juenger T."/>
        </authorList>
    </citation>
    <scope>NUCLEOTIDE SEQUENCE [LARGE SCALE GENOMIC DNA]</scope>
    <source>
        <strain evidence="1">FIL2</strain>
    </source>
</reference>
<gene>
    <name evidence="1" type="ORF">PAHAL_1G267000</name>
</gene>
<dbReference type="AlphaFoldDB" id="A0A2S3GQB8"/>
<proteinExistence type="predicted"/>
<dbReference type="EMBL" id="CM008046">
    <property type="protein sequence ID" value="PAN06489.1"/>
    <property type="molecule type" value="Genomic_DNA"/>
</dbReference>
<protein>
    <submittedName>
        <fullName evidence="1">Uncharacterized protein</fullName>
    </submittedName>
</protein>